<gene>
    <name evidence="5" type="ORF">DW222_07375</name>
    <name evidence="4" type="ORF">DWX77_11365</name>
    <name evidence="3" type="ORF">ERS852394_02360</name>
</gene>
<evidence type="ECO:0000256" key="2">
    <source>
        <dbReference type="ARBA" id="ARBA00023002"/>
    </source>
</evidence>
<accession>A0A174FM93</accession>
<sequence length="253" mass="26966">MGRLDGKVCIVTGASAGIGRATAELFCREGAKVVAVARREERLRDLAEECSELPGEIIWHAGDVGDPATAVNMVKKAVKTFGKLDIAVNDAGIMDDNTAIADMSDTMLMETFRINTFGLMYGMREECRQYLAQGNGGVIVNICSVGATHQTSGAAYCASKGAVLAATKNTAFMYMEEGIRCNALSPGGVVTDIPLVMPPSDEFGFGRTSMLLNFSGELAMPEDLADAILFLASDQSRYVNGEELKCDGGWTCF</sequence>
<dbReference type="EMBL" id="QRVV01000034">
    <property type="protein sequence ID" value="RGS71883.1"/>
    <property type="molecule type" value="Genomic_DNA"/>
</dbReference>
<dbReference type="AlphaFoldDB" id="A0A174FM93"/>
<dbReference type="CDD" id="cd05233">
    <property type="entry name" value="SDR_c"/>
    <property type="match status" value="1"/>
</dbReference>
<dbReference type="Gene3D" id="3.40.50.720">
    <property type="entry name" value="NAD(P)-binding Rossmann-like Domain"/>
    <property type="match status" value="1"/>
</dbReference>
<evidence type="ECO:0000313" key="6">
    <source>
        <dbReference type="Proteomes" id="UP000095409"/>
    </source>
</evidence>
<reference evidence="3 6" key="1">
    <citation type="submission" date="2015-09" db="EMBL/GenBank/DDBJ databases">
        <authorList>
            <consortium name="Pathogen Informatics"/>
        </authorList>
    </citation>
    <scope>NUCLEOTIDE SEQUENCE [LARGE SCALE GENOMIC DNA]</scope>
    <source>
        <strain evidence="3 6">2789STDY5608837</strain>
    </source>
</reference>
<evidence type="ECO:0000313" key="8">
    <source>
        <dbReference type="Proteomes" id="UP000284242"/>
    </source>
</evidence>
<dbReference type="PRINTS" id="PR00081">
    <property type="entry name" value="GDHRDH"/>
</dbReference>
<evidence type="ECO:0000313" key="5">
    <source>
        <dbReference type="EMBL" id="RHH19400.1"/>
    </source>
</evidence>
<protein>
    <submittedName>
        <fullName evidence="3">Glucose 1-dehydrogenase</fullName>
        <ecNumber evidence="3">1.1.1.47</ecNumber>
    </submittedName>
    <submittedName>
        <fullName evidence="4">SDR family oxidoreductase</fullName>
    </submittedName>
</protein>
<dbReference type="GO" id="GO:0008206">
    <property type="term" value="P:bile acid metabolic process"/>
    <property type="evidence" value="ECO:0007669"/>
    <property type="project" value="UniProtKB-ARBA"/>
</dbReference>
<dbReference type="GO" id="GO:0047936">
    <property type="term" value="F:glucose 1-dehydrogenase [NAD(P)+] activity"/>
    <property type="evidence" value="ECO:0007669"/>
    <property type="project" value="UniProtKB-EC"/>
</dbReference>
<dbReference type="Proteomes" id="UP000095409">
    <property type="component" value="Unassembled WGS sequence"/>
</dbReference>
<evidence type="ECO:0000313" key="3">
    <source>
        <dbReference type="EMBL" id="CUO51303.1"/>
    </source>
</evidence>
<dbReference type="Proteomes" id="UP000284024">
    <property type="component" value="Unassembled WGS sequence"/>
</dbReference>
<dbReference type="EMBL" id="QRJH01000003">
    <property type="protein sequence ID" value="RHH19400.1"/>
    <property type="molecule type" value="Genomic_DNA"/>
</dbReference>
<dbReference type="EMBL" id="CYZD01000013">
    <property type="protein sequence ID" value="CUO51303.1"/>
    <property type="molecule type" value="Genomic_DNA"/>
</dbReference>
<dbReference type="SUPFAM" id="SSF51735">
    <property type="entry name" value="NAD(P)-binding Rossmann-fold domains"/>
    <property type="match status" value="1"/>
</dbReference>
<dbReference type="InterPro" id="IPR002347">
    <property type="entry name" value="SDR_fam"/>
</dbReference>
<dbReference type="PANTHER" id="PTHR42760">
    <property type="entry name" value="SHORT-CHAIN DEHYDROGENASES/REDUCTASES FAMILY MEMBER"/>
    <property type="match status" value="1"/>
</dbReference>
<proteinExistence type="inferred from homology"/>
<dbReference type="RefSeq" id="WP_055066384.1">
    <property type="nucleotide sequence ID" value="NZ_CYZD01000013.1"/>
</dbReference>
<comment type="similarity">
    <text evidence="1">Belongs to the short-chain dehydrogenases/reductases (SDR) family.</text>
</comment>
<evidence type="ECO:0000313" key="4">
    <source>
        <dbReference type="EMBL" id="RGS71883.1"/>
    </source>
</evidence>
<evidence type="ECO:0000256" key="1">
    <source>
        <dbReference type="ARBA" id="ARBA00006484"/>
    </source>
</evidence>
<dbReference type="EC" id="1.1.1.47" evidence="3"/>
<name>A0A174FM93_9FIRM</name>
<keyword evidence="2 3" id="KW-0560">Oxidoreductase</keyword>
<evidence type="ECO:0000313" key="7">
    <source>
        <dbReference type="Proteomes" id="UP000284024"/>
    </source>
</evidence>
<reference evidence="7 8" key="2">
    <citation type="submission" date="2018-08" db="EMBL/GenBank/DDBJ databases">
        <title>A genome reference for cultivated species of the human gut microbiota.</title>
        <authorList>
            <person name="Zou Y."/>
            <person name="Xue W."/>
            <person name="Luo G."/>
        </authorList>
    </citation>
    <scope>NUCLEOTIDE SEQUENCE [LARGE SCALE GENOMIC DNA]</scope>
    <source>
        <strain evidence="4 8">AF21-24</strain>
        <strain evidence="5 7">AM18-2AC</strain>
    </source>
</reference>
<dbReference type="InterPro" id="IPR036291">
    <property type="entry name" value="NAD(P)-bd_dom_sf"/>
</dbReference>
<dbReference type="FunFam" id="3.40.50.720:FF:000084">
    <property type="entry name" value="Short-chain dehydrogenase reductase"/>
    <property type="match status" value="1"/>
</dbReference>
<dbReference type="PRINTS" id="PR00080">
    <property type="entry name" value="SDRFAMILY"/>
</dbReference>
<organism evidence="3 6">
    <name type="scientific">Blautia obeum</name>
    <dbReference type="NCBI Taxonomy" id="40520"/>
    <lineage>
        <taxon>Bacteria</taxon>
        <taxon>Bacillati</taxon>
        <taxon>Bacillota</taxon>
        <taxon>Clostridia</taxon>
        <taxon>Lachnospirales</taxon>
        <taxon>Lachnospiraceae</taxon>
        <taxon>Blautia</taxon>
    </lineage>
</organism>
<dbReference type="Pfam" id="PF13561">
    <property type="entry name" value="adh_short_C2"/>
    <property type="match status" value="1"/>
</dbReference>
<dbReference type="Proteomes" id="UP000284242">
    <property type="component" value="Unassembled WGS sequence"/>
</dbReference>